<dbReference type="PROSITE" id="PS00237">
    <property type="entry name" value="G_PROTEIN_RECEP_F1_1"/>
    <property type="match status" value="1"/>
</dbReference>
<dbReference type="InterPro" id="IPR001681">
    <property type="entry name" value="Neurokn_rcpt"/>
</dbReference>
<feature type="transmembrane region" description="Helical" evidence="10">
    <location>
        <begin position="98"/>
        <end position="117"/>
    </location>
</feature>
<keyword evidence="6 10" id="KW-0472">Membrane</keyword>
<evidence type="ECO:0000256" key="8">
    <source>
        <dbReference type="ARBA" id="ARBA00023224"/>
    </source>
</evidence>
<keyword evidence="3 9" id="KW-0812">Transmembrane</keyword>
<dbReference type="PANTHER" id="PTHR46925">
    <property type="entry name" value="G-PROTEIN COUPLED RECEPTOR TKR-1-RELATED"/>
    <property type="match status" value="1"/>
</dbReference>
<dbReference type="GO" id="GO:0004995">
    <property type="term" value="F:tachykinin receptor activity"/>
    <property type="evidence" value="ECO:0007669"/>
    <property type="project" value="InterPro"/>
</dbReference>
<dbReference type="PANTHER" id="PTHR46925:SF2">
    <property type="entry name" value="G-PROTEIN COUPLED RECEPTOR TKR-1-RELATED"/>
    <property type="match status" value="1"/>
</dbReference>
<evidence type="ECO:0000256" key="9">
    <source>
        <dbReference type="RuleBase" id="RU000688"/>
    </source>
</evidence>
<evidence type="ECO:0000256" key="7">
    <source>
        <dbReference type="ARBA" id="ARBA00023170"/>
    </source>
</evidence>
<evidence type="ECO:0000256" key="6">
    <source>
        <dbReference type="ARBA" id="ARBA00023136"/>
    </source>
</evidence>
<accession>A0A9Q0YHG7</accession>
<evidence type="ECO:0000256" key="1">
    <source>
        <dbReference type="ARBA" id="ARBA00004651"/>
    </source>
</evidence>
<evidence type="ECO:0000256" key="4">
    <source>
        <dbReference type="ARBA" id="ARBA00022989"/>
    </source>
</evidence>
<evidence type="ECO:0000256" key="10">
    <source>
        <dbReference type="SAM" id="Phobius"/>
    </source>
</evidence>
<protein>
    <submittedName>
        <fullName evidence="12">Tachykinin-like peptides receptor 86C</fullName>
    </submittedName>
</protein>
<feature type="transmembrane region" description="Helical" evidence="10">
    <location>
        <begin position="56"/>
        <end position="77"/>
    </location>
</feature>
<keyword evidence="13" id="KW-1185">Reference proteome</keyword>
<organism evidence="12 13">
    <name type="scientific">Holothuria leucospilota</name>
    <name type="common">Black long sea cucumber</name>
    <name type="synonym">Mertensiothuria leucospilota</name>
    <dbReference type="NCBI Taxonomy" id="206669"/>
    <lineage>
        <taxon>Eukaryota</taxon>
        <taxon>Metazoa</taxon>
        <taxon>Echinodermata</taxon>
        <taxon>Eleutherozoa</taxon>
        <taxon>Echinozoa</taxon>
        <taxon>Holothuroidea</taxon>
        <taxon>Aspidochirotacea</taxon>
        <taxon>Aspidochirotida</taxon>
        <taxon>Holothuriidae</taxon>
        <taxon>Holothuria</taxon>
    </lineage>
</organism>
<keyword evidence="2" id="KW-1003">Cell membrane</keyword>
<evidence type="ECO:0000313" key="12">
    <source>
        <dbReference type="EMBL" id="KAJ8022678.1"/>
    </source>
</evidence>
<evidence type="ECO:0000259" key="11">
    <source>
        <dbReference type="PROSITE" id="PS50262"/>
    </source>
</evidence>
<dbReference type="InterPro" id="IPR000276">
    <property type="entry name" value="GPCR_Rhodpsn"/>
</dbReference>
<reference evidence="12" key="1">
    <citation type="submission" date="2021-10" db="EMBL/GenBank/DDBJ databases">
        <title>Tropical sea cucumber genome reveals ecological adaptation and Cuvierian tubules defense mechanism.</title>
        <authorList>
            <person name="Chen T."/>
        </authorList>
    </citation>
    <scope>NUCLEOTIDE SEQUENCE</scope>
    <source>
        <strain evidence="12">Nanhai2018</strain>
        <tissue evidence="12">Muscle</tissue>
    </source>
</reference>
<evidence type="ECO:0000256" key="3">
    <source>
        <dbReference type="ARBA" id="ARBA00022692"/>
    </source>
</evidence>
<keyword evidence="4 10" id="KW-1133">Transmembrane helix</keyword>
<comment type="caution">
    <text evidence="12">The sequence shown here is derived from an EMBL/GenBank/DDBJ whole genome shotgun (WGS) entry which is preliminary data.</text>
</comment>
<proteinExistence type="inferred from homology"/>
<dbReference type="AlphaFoldDB" id="A0A9Q0YHG7"/>
<name>A0A9Q0YHG7_HOLLE</name>
<evidence type="ECO:0000256" key="2">
    <source>
        <dbReference type="ARBA" id="ARBA00022475"/>
    </source>
</evidence>
<gene>
    <name evidence="12" type="ORF">HOLleu_37645</name>
</gene>
<dbReference type="Proteomes" id="UP001152320">
    <property type="component" value="Chromosome 20"/>
</dbReference>
<comment type="subcellular location">
    <subcellularLocation>
        <location evidence="1">Cell membrane</location>
        <topology evidence="1">Multi-pass membrane protein</topology>
    </subcellularLocation>
</comment>
<feature type="transmembrane region" description="Helical" evidence="10">
    <location>
        <begin position="20"/>
        <end position="44"/>
    </location>
</feature>
<dbReference type="PRINTS" id="PR00237">
    <property type="entry name" value="GPCRRHODOPSN"/>
</dbReference>
<dbReference type="Pfam" id="PF00001">
    <property type="entry name" value="7tm_1"/>
    <property type="match status" value="1"/>
</dbReference>
<keyword evidence="5 9" id="KW-0297">G-protein coupled receptor</keyword>
<dbReference type="PROSITE" id="PS50262">
    <property type="entry name" value="G_PROTEIN_RECEP_F1_2"/>
    <property type="match status" value="1"/>
</dbReference>
<dbReference type="SUPFAM" id="SSF81321">
    <property type="entry name" value="Family A G protein-coupled receptor-like"/>
    <property type="match status" value="1"/>
</dbReference>
<evidence type="ECO:0000313" key="13">
    <source>
        <dbReference type="Proteomes" id="UP001152320"/>
    </source>
</evidence>
<dbReference type="EMBL" id="JAIZAY010000020">
    <property type="protein sequence ID" value="KAJ8022678.1"/>
    <property type="molecule type" value="Genomic_DNA"/>
</dbReference>
<comment type="similarity">
    <text evidence="9">Belongs to the G-protein coupled receptor 1 family.</text>
</comment>
<keyword evidence="7 9" id="KW-0675">Receptor</keyword>
<feature type="domain" description="G-protein coupled receptors family 1 profile" evidence="11">
    <location>
        <begin position="1"/>
        <end position="150"/>
    </location>
</feature>
<dbReference type="Gene3D" id="1.20.1070.10">
    <property type="entry name" value="Rhodopsin 7-helix transmembrane proteins"/>
    <property type="match status" value="1"/>
</dbReference>
<dbReference type="OrthoDB" id="5981855at2759"/>
<sequence>MIIWIVMSNSRTRSVTNFFLMNLAVADVLKATLDMPVLYVFILTQNWTWGSVTCKVVRFVGNMTAAASILSLIAVTIDRYRAIVYPFLPRLGKRMVSFGIYMIWSMAAIWACPNLIFGQVRSGGTNSTWTCILVWPDNAGDGVYGPYDFG</sequence>
<dbReference type="GO" id="GO:0005886">
    <property type="term" value="C:plasma membrane"/>
    <property type="evidence" value="ECO:0007669"/>
    <property type="project" value="UniProtKB-SubCell"/>
</dbReference>
<evidence type="ECO:0000256" key="5">
    <source>
        <dbReference type="ARBA" id="ARBA00023040"/>
    </source>
</evidence>
<keyword evidence="8 9" id="KW-0807">Transducer</keyword>
<dbReference type="InterPro" id="IPR017452">
    <property type="entry name" value="GPCR_Rhodpsn_7TM"/>
</dbReference>